<dbReference type="SMART" id="SM00343">
    <property type="entry name" value="ZnF_C2HC"/>
    <property type="match status" value="1"/>
</dbReference>
<organism evidence="2 3">
    <name type="scientific">Schistosoma margrebowiei</name>
    <dbReference type="NCBI Taxonomy" id="48269"/>
    <lineage>
        <taxon>Eukaryota</taxon>
        <taxon>Metazoa</taxon>
        <taxon>Spiralia</taxon>
        <taxon>Lophotrochozoa</taxon>
        <taxon>Platyhelminthes</taxon>
        <taxon>Trematoda</taxon>
        <taxon>Digenea</taxon>
        <taxon>Strigeidida</taxon>
        <taxon>Schistosomatoidea</taxon>
        <taxon>Schistosomatidae</taxon>
        <taxon>Schistosoma</taxon>
    </lineage>
</organism>
<reference evidence="2 3" key="1">
    <citation type="submission" date="2018-11" db="EMBL/GenBank/DDBJ databases">
        <authorList>
            <consortium name="Pathogen Informatics"/>
        </authorList>
    </citation>
    <scope>NUCLEOTIDE SEQUENCE [LARGE SCALE GENOMIC DNA]</scope>
    <source>
        <strain evidence="2 3">Zambia</strain>
    </source>
</reference>
<dbReference type="PANTHER" id="PTHR47331">
    <property type="entry name" value="PHD-TYPE DOMAIN-CONTAINING PROTEIN"/>
    <property type="match status" value="1"/>
</dbReference>
<feature type="domain" description="CCHC-type" evidence="1">
    <location>
        <begin position="178"/>
        <end position="194"/>
    </location>
</feature>
<evidence type="ECO:0000313" key="2">
    <source>
        <dbReference type="EMBL" id="VDP38737.1"/>
    </source>
</evidence>
<accession>A0A3P8CF60</accession>
<gene>
    <name evidence="2" type="ORF">SMRZ_LOCUS21230</name>
</gene>
<dbReference type="AlphaFoldDB" id="A0A3P8CF60"/>
<dbReference type="InterPro" id="IPR001878">
    <property type="entry name" value="Znf_CCHC"/>
</dbReference>
<dbReference type="PANTHER" id="PTHR47331:SF1">
    <property type="entry name" value="GAG-LIKE PROTEIN"/>
    <property type="match status" value="1"/>
</dbReference>
<dbReference type="GO" id="GO:0003676">
    <property type="term" value="F:nucleic acid binding"/>
    <property type="evidence" value="ECO:0007669"/>
    <property type="project" value="InterPro"/>
</dbReference>
<evidence type="ECO:0000259" key="1">
    <source>
        <dbReference type="SMART" id="SM00343"/>
    </source>
</evidence>
<dbReference type="EMBL" id="UZAI01018626">
    <property type="protein sequence ID" value="VDP38737.1"/>
    <property type="molecule type" value="Genomic_DNA"/>
</dbReference>
<keyword evidence="3" id="KW-1185">Reference proteome</keyword>
<evidence type="ECO:0000313" key="3">
    <source>
        <dbReference type="Proteomes" id="UP000277204"/>
    </source>
</evidence>
<dbReference type="Proteomes" id="UP000277204">
    <property type="component" value="Unassembled WGS sequence"/>
</dbReference>
<name>A0A3P8CF60_9TREM</name>
<dbReference type="GO" id="GO:0008270">
    <property type="term" value="F:zinc ion binding"/>
    <property type="evidence" value="ECO:0007669"/>
    <property type="project" value="InterPro"/>
</dbReference>
<protein>
    <recommendedName>
        <fullName evidence="1">CCHC-type domain-containing protein</fullName>
    </recommendedName>
</protein>
<sequence length="334" mass="36898">MCEINGCKRRHHRILHNTEPDVKQACCNSTHTTGKYLGFVPVRLHGPTGYVDTYALLDNGSDSTLLLSDVAKQFKWAEAADDILRKGLEPNFDDLLQFLEKKVSIATNTYGQLASGSYKSQTTSNNRSASIRAKIHTSSSKGTVHCVICSDAHEVVSCPQLLAVSHNEKLELLKRFKLCFNCLKPNHRATECRQPVLCEIDGCKRRHHIILHNTEPDAEQACCNSTYTTGTYLGFVPVRLHGPTGHVDTYALLDNGSDTTLLLSDVAKQVGISGTVTRLNISSVIGASSQNAELTNFEIESLDETSRIKVEGAYTIDNLPIRRAEIPPTDFQER</sequence>
<proteinExistence type="predicted"/>